<accession>A0A8T9STU7</accession>
<dbReference type="RefSeq" id="WP_245093884.1">
    <property type="nucleotide sequence ID" value="NZ_CP095053.1"/>
</dbReference>
<reference evidence="2 3" key="1">
    <citation type="submission" date="2022-04" db="EMBL/GenBank/DDBJ databases">
        <title>Hymenobacter sp. isolated from the air.</title>
        <authorList>
            <person name="Won M."/>
            <person name="Lee C.-M."/>
            <person name="Woen H.-Y."/>
            <person name="Kwon S.-W."/>
        </authorList>
    </citation>
    <scope>NUCLEOTIDE SEQUENCE [LARGE SCALE GENOMIC DNA]</scope>
    <source>
        <strain evidence="3">5413 J-13</strain>
    </source>
</reference>
<sequence>MRFFLLLSCLLFISLTFDACSADDDSVSPEEVNSYLLGQLWLNSYEARPDETPTYRPQDYAWAEQPVRYNMPFEGGDGFRFEKDGTLLYIAPGIGPGPTRHQGVWWQSDDKTIFYVHLNDNYRPDFQIQITAASSDLLRARYLK</sequence>
<gene>
    <name evidence="2" type="ORF">MUN82_00485</name>
</gene>
<keyword evidence="1" id="KW-0732">Signal</keyword>
<dbReference type="AlphaFoldDB" id="A0A8T9STU7"/>
<protein>
    <submittedName>
        <fullName evidence="2">Uncharacterized protein</fullName>
    </submittedName>
</protein>
<evidence type="ECO:0000313" key="2">
    <source>
        <dbReference type="EMBL" id="UOR05592.1"/>
    </source>
</evidence>
<dbReference type="Proteomes" id="UP000829925">
    <property type="component" value="Chromosome"/>
</dbReference>
<dbReference type="EMBL" id="CP095053">
    <property type="protein sequence ID" value="UOR05592.1"/>
    <property type="molecule type" value="Genomic_DNA"/>
</dbReference>
<keyword evidence="3" id="KW-1185">Reference proteome</keyword>
<evidence type="ECO:0000256" key="1">
    <source>
        <dbReference type="SAM" id="SignalP"/>
    </source>
</evidence>
<evidence type="ECO:0000313" key="3">
    <source>
        <dbReference type="Proteomes" id="UP000829925"/>
    </source>
</evidence>
<feature type="chain" id="PRO_5035737523" evidence="1">
    <location>
        <begin position="23"/>
        <end position="144"/>
    </location>
</feature>
<feature type="signal peptide" evidence="1">
    <location>
        <begin position="1"/>
        <end position="22"/>
    </location>
</feature>
<name>A0A8T9STU7_9BACT</name>
<organism evidence="2 3">
    <name type="scientific">Hymenobacter aerilatus</name>
    <dbReference type="NCBI Taxonomy" id="2932251"/>
    <lineage>
        <taxon>Bacteria</taxon>
        <taxon>Pseudomonadati</taxon>
        <taxon>Bacteroidota</taxon>
        <taxon>Cytophagia</taxon>
        <taxon>Cytophagales</taxon>
        <taxon>Hymenobacteraceae</taxon>
        <taxon>Hymenobacter</taxon>
    </lineage>
</organism>
<dbReference type="KEGG" id="haei:MUN82_00485"/>
<proteinExistence type="predicted"/>